<dbReference type="Pfam" id="PF00225">
    <property type="entry name" value="Kinesin"/>
    <property type="match status" value="1"/>
</dbReference>
<dbReference type="GO" id="GO:0008017">
    <property type="term" value="F:microtubule binding"/>
    <property type="evidence" value="ECO:0007669"/>
    <property type="project" value="InterPro"/>
</dbReference>
<dbReference type="SMART" id="SM00129">
    <property type="entry name" value="KISc"/>
    <property type="match status" value="1"/>
</dbReference>
<dbReference type="GO" id="GO:0005871">
    <property type="term" value="C:kinesin complex"/>
    <property type="evidence" value="ECO:0007669"/>
    <property type="project" value="TreeGrafter"/>
</dbReference>
<reference evidence="3" key="1">
    <citation type="submission" date="2015-07" db="EMBL/GenBank/DDBJ databases">
        <title>Adaptation to a free-living lifestyle via gene acquisitions in the diplomonad Trepomonas sp. PC1.</title>
        <authorList>
            <person name="Xu F."/>
            <person name="Jerlstrom-Hultqvist J."/>
            <person name="Kolisko M."/>
            <person name="Simpson A.G.B."/>
            <person name="Roger A.J."/>
            <person name="Svard S.G."/>
            <person name="Andersson J.O."/>
        </authorList>
    </citation>
    <scope>NUCLEOTIDE SEQUENCE</scope>
    <source>
        <strain evidence="3">PC1</strain>
    </source>
</reference>
<dbReference type="InterPro" id="IPR027417">
    <property type="entry name" value="P-loop_NTPase"/>
</dbReference>
<dbReference type="InterPro" id="IPR027640">
    <property type="entry name" value="Kinesin-like_fam"/>
</dbReference>
<dbReference type="InterPro" id="IPR036961">
    <property type="entry name" value="Kinesin_motor_dom_sf"/>
</dbReference>
<dbReference type="Gene3D" id="3.40.850.10">
    <property type="entry name" value="Kinesin motor domain"/>
    <property type="match status" value="1"/>
</dbReference>
<name>A0A146K8D0_9EUKA</name>
<feature type="domain" description="Kinesin motor" evidence="2">
    <location>
        <begin position="1"/>
        <end position="109"/>
    </location>
</feature>
<gene>
    <name evidence="3" type="ORF">TPC1_16469</name>
</gene>
<accession>A0A146K8D0</accession>
<dbReference type="GO" id="GO:0016887">
    <property type="term" value="F:ATP hydrolysis activity"/>
    <property type="evidence" value="ECO:0007669"/>
    <property type="project" value="TreeGrafter"/>
</dbReference>
<proteinExistence type="inferred from homology"/>
<dbReference type="PANTHER" id="PTHR24115:SF1004">
    <property type="entry name" value="KINESIN-LIKE PROTEIN KIF15"/>
    <property type="match status" value="1"/>
</dbReference>
<protein>
    <submittedName>
        <fullName evidence="3">Kinesin-like protein</fullName>
    </submittedName>
</protein>
<dbReference type="PANTHER" id="PTHR24115">
    <property type="entry name" value="KINESIN-RELATED"/>
    <property type="match status" value="1"/>
</dbReference>
<evidence type="ECO:0000259" key="2">
    <source>
        <dbReference type="PROSITE" id="PS50067"/>
    </source>
</evidence>
<dbReference type="GO" id="GO:0003777">
    <property type="term" value="F:microtubule motor activity"/>
    <property type="evidence" value="ECO:0007669"/>
    <property type="project" value="InterPro"/>
</dbReference>
<dbReference type="GO" id="GO:0007018">
    <property type="term" value="P:microtubule-based movement"/>
    <property type="evidence" value="ECO:0007669"/>
    <property type="project" value="InterPro"/>
</dbReference>
<dbReference type="InterPro" id="IPR001752">
    <property type="entry name" value="Kinesin_motor_dom"/>
</dbReference>
<comment type="similarity">
    <text evidence="1">Belongs to the TRAFAC class myosin-kinesin ATPase superfamily. Kinesin family.</text>
</comment>
<dbReference type="AlphaFoldDB" id="A0A146K8D0"/>
<organism evidence="3">
    <name type="scientific">Trepomonas sp. PC1</name>
    <dbReference type="NCBI Taxonomy" id="1076344"/>
    <lineage>
        <taxon>Eukaryota</taxon>
        <taxon>Metamonada</taxon>
        <taxon>Diplomonadida</taxon>
        <taxon>Hexamitidae</taxon>
        <taxon>Hexamitinae</taxon>
        <taxon>Trepomonas</taxon>
    </lineage>
</organism>
<sequence>IKFSNDSVSILQILDLAGSERINRTNSSGQRLDEAKSINQSLSCLGKCIQLLSLQKSFIPFRDCSLTKLLSNSLGKNCRTTLIATICPQQINFDESNSTLQFAMRCREVEALLYQNKEQWNQKEKEISGEFGIRDQVGFVRCQCVCGQQLIVYDNEKPDQEVFVSENLIEEPRVLQLQLENAKLKKKVQMFKELFKNFVHSQELKELLQEEEDVLFEYSVSDEQTANQPKTYQRDLPPIPFKQAYISSIQQSQAMLDSMRETEIMLTNVNPDEFEQREVSQFTIVNQPKPIVLASHKESQVQYQPFKPSFPKQIVLKKDYPQITYDSRNKRIDDVE</sequence>
<evidence type="ECO:0000256" key="1">
    <source>
        <dbReference type="PROSITE-ProRule" id="PRU00283"/>
    </source>
</evidence>
<feature type="non-terminal residue" evidence="3">
    <location>
        <position position="1"/>
    </location>
</feature>
<comment type="caution">
    <text evidence="1">Lacks conserved residue(s) required for the propagation of feature annotation.</text>
</comment>
<dbReference type="SUPFAM" id="SSF52540">
    <property type="entry name" value="P-loop containing nucleoside triphosphate hydrolases"/>
    <property type="match status" value="1"/>
</dbReference>
<dbReference type="EMBL" id="GDID01004805">
    <property type="protein sequence ID" value="JAP91801.1"/>
    <property type="molecule type" value="Transcribed_RNA"/>
</dbReference>
<dbReference type="PROSITE" id="PS50067">
    <property type="entry name" value="KINESIN_MOTOR_2"/>
    <property type="match status" value="1"/>
</dbReference>
<evidence type="ECO:0000313" key="3">
    <source>
        <dbReference type="EMBL" id="JAP91801.1"/>
    </source>
</evidence>
<dbReference type="GO" id="GO:0005874">
    <property type="term" value="C:microtubule"/>
    <property type="evidence" value="ECO:0007669"/>
    <property type="project" value="TreeGrafter"/>
</dbReference>
<dbReference type="GO" id="GO:0005524">
    <property type="term" value="F:ATP binding"/>
    <property type="evidence" value="ECO:0007669"/>
    <property type="project" value="InterPro"/>
</dbReference>
<dbReference type="PRINTS" id="PR00380">
    <property type="entry name" value="KINESINHEAVY"/>
</dbReference>